<dbReference type="KEGG" id="hch:HCH_01564"/>
<proteinExistence type="predicted"/>
<reference evidence="1 2" key="1">
    <citation type="journal article" date="2005" name="Nucleic Acids Res.">
        <title>Genomic blueprint of Hahella chejuensis, a marine microbe producing an algicidal agent.</title>
        <authorList>
            <person name="Jeong H."/>
            <person name="Yim J.H."/>
            <person name="Lee C."/>
            <person name="Choi S.-H."/>
            <person name="Park Y.K."/>
            <person name="Yoon S.H."/>
            <person name="Hur C.-G."/>
            <person name="Kang H.-Y."/>
            <person name="Kim D."/>
            <person name="Lee H.H."/>
            <person name="Park K.H."/>
            <person name="Park S.-H."/>
            <person name="Park H.-S."/>
            <person name="Lee H.K."/>
            <person name="Oh T.K."/>
            <person name="Kim J.F."/>
        </authorList>
    </citation>
    <scope>NUCLEOTIDE SEQUENCE [LARGE SCALE GENOMIC DNA]</scope>
    <source>
        <strain evidence="1 2">KCTC 2396</strain>
    </source>
</reference>
<dbReference type="Gene3D" id="3.40.50.2000">
    <property type="entry name" value="Glycogen Phosphorylase B"/>
    <property type="match status" value="1"/>
</dbReference>
<dbReference type="AlphaFoldDB" id="Q2SLQ3"/>
<dbReference type="PANTHER" id="PTHR38134">
    <property type="entry name" value="SLR1395 PROTEIN"/>
    <property type="match status" value="1"/>
</dbReference>
<dbReference type="SUPFAM" id="SSF53756">
    <property type="entry name" value="UDP-Glycosyltransferase/glycogen phosphorylase"/>
    <property type="match status" value="1"/>
</dbReference>
<dbReference type="RefSeq" id="WP_011395494.1">
    <property type="nucleotide sequence ID" value="NC_007645.1"/>
</dbReference>
<sequence>MKTVYCAISFHGFGHLAQAAPVLNRLMSARPDIELVIQSEAPLSILQTWLQCPFRHVIRQTDLGMPMFNALKVNVQATYEAYLNEYERRADILAAEAAHLSGRQPDLVLTNISYRLSAAAGRLQIPSLHFCSLNWADIFLSYCGDKPNSREIYDWLCESYNQAQAFLRVNPGMLMTGMAHVKSIGPISRSGRRCDLREALQRPDADRFVLVSMGGMPYAIPFHDWPVTPGLVWLTGEPVNGRDDFICYKDFPIPHIDLLASCDAVVTKPGYGTLAEAAVNQTPVLYLPRRDWPEEPSQIEWLQQHVPCQEIDERRLFSGAIVDELNQICAAPPMKPPALTGIDEAVTEILALLA</sequence>
<protein>
    <recommendedName>
        <fullName evidence="3">Glycosyl transferase family 28 C-terminal domain-containing protein</fullName>
    </recommendedName>
</protein>
<dbReference type="EMBL" id="CP000155">
    <property type="protein sequence ID" value="ABC28421.1"/>
    <property type="molecule type" value="Genomic_DNA"/>
</dbReference>
<organism evidence="1 2">
    <name type="scientific">Hahella chejuensis (strain KCTC 2396)</name>
    <dbReference type="NCBI Taxonomy" id="349521"/>
    <lineage>
        <taxon>Bacteria</taxon>
        <taxon>Pseudomonadati</taxon>
        <taxon>Pseudomonadota</taxon>
        <taxon>Gammaproteobacteria</taxon>
        <taxon>Oceanospirillales</taxon>
        <taxon>Hahellaceae</taxon>
        <taxon>Hahella</taxon>
    </lineage>
</organism>
<name>Q2SLQ3_HAHCH</name>
<gene>
    <name evidence="1" type="ordered locus">HCH_01564</name>
</gene>
<evidence type="ECO:0000313" key="2">
    <source>
        <dbReference type="Proteomes" id="UP000000238"/>
    </source>
</evidence>
<evidence type="ECO:0008006" key="3">
    <source>
        <dbReference type="Google" id="ProtNLM"/>
    </source>
</evidence>
<dbReference type="HOGENOM" id="CLU_044082_1_0_6"/>
<accession>Q2SLQ3</accession>
<evidence type="ECO:0000313" key="1">
    <source>
        <dbReference type="EMBL" id="ABC28421.1"/>
    </source>
</evidence>
<dbReference type="Proteomes" id="UP000000238">
    <property type="component" value="Chromosome"/>
</dbReference>
<dbReference type="STRING" id="349521.HCH_01564"/>
<keyword evidence="2" id="KW-1185">Reference proteome</keyword>
<dbReference type="OrthoDB" id="503106at2"/>
<dbReference type="InterPro" id="IPR053205">
    <property type="entry name" value="GHMP_kinase_L-arabinokinase"/>
</dbReference>
<dbReference type="PANTHER" id="PTHR38134:SF2">
    <property type="entry name" value="GALACTOKINASE"/>
    <property type="match status" value="1"/>
</dbReference>
<dbReference type="eggNOG" id="COG1819">
    <property type="taxonomic scope" value="Bacteria"/>
</dbReference>